<dbReference type="InterPro" id="IPR020904">
    <property type="entry name" value="Sc_DH/Rdtase_CS"/>
</dbReference>
<dbReference type="InterPro" id="IPR002347">
    <property type="entry name" value="SDR_fam"/>
</dbReference>
<dbReference type="Pfam" id="PF13561">
    <property type="entry name" value="adh_short_C2"/>
    <property type="match status" value="1"/>
</dbReference>
<dbReference type="FunFam" id="3.40.50.720:FF:000084">
    <property type="entry name" value="Short-chain dehydrogenase reductase"/>
    <property type="match status" value="1"/>
</dbReference>
<evidence type="ECO:0000256" key="1">
    <source>
        <dbReference type="ARBA" id="ARBA00006484"/>
    </source>
</evidence>
<dbReference type="RefSeq" id="WP_080623078.1">
    <property type="nucleotide sequence ID" value="NZ_CAWMZI010000005.1"/>
</dbReference>
<keyword evidence="3" id="KW-1185">Reference proteome</keyword>
<organism evidence="2 3">
    <name type="scientific">Paracoccus yeei</name>
    <dbReference type="NCBI Taxonomy" id="147645"/>
    <lineage>
        <taxon>Bacteria</taxon>
        <taxon>Pseudomonadati</taxon>
        <taxon>Pseudomonadota</taxon>
        <taxon>Alphaproteobacteria</taxon>
        <taxon>Rhodobacterales</taxon>
        <taxon>Paracoccaceae</taxon>
        <taxon>Paracoccus</taxon>
    </lineage>
</organism>
<dbReference type="KEGG" id="pye:A6J80_21020"/>
<accession>A0A1V0GY98</accession>
<dbReference type="PRINTS" id="PR00080">
    <property type="entry name" value="SDRFAMILY"/>
</dbReference>
<geneLocation type="plasmid" evidence="2 3">
    <name>unnamed4</name>
</geneLocation>
<dbReference type="Gene3D" id="3.40.50.720">
    <property type="entry name" value="NAD(P)-binding Rossmann-like Domain"/>
    <property type="match status" value="1"/>
</dbReference>
<dbReference type="EMBL" id="CP020444">
    <property type="protein sequence ID" value="ARC38791.1"/>
    <property type="molecule type" value="Genomic_DNA"/>
</dbReference>
<reference evidence="2" key="1">
    <citation type="submission" date="2017-12" db="EMBL/GenBank/DDBJ databases">
        <title>FDA dAtabase for Regulatory Grade micrObial Sequences (FDA-ARGOS): Supporting development and validation of Infectious Disease Dx tests.</title>
        <authorList>
            <person name="Campos J."/>
            <person name="Goldberg B."/>
            <person name="Tallon L."/>
            <person name="Sadzewicz L."/>
            <person name="Sengamalay N."/>
            <person name="Ott S."/>
            <person name="Godinez A."/>
            <person name="Nagaraj S."/>
            <person name="Vyas G."/>
            <person name="Aluvathingal J."/>
            <person name="Nadendla S."/>
            <person name="Geyer C."/>
            <person name="Nandy P."/>
            <person name="Hobson J."/>
            <person name="Sichtig H."/>
        </authorList>
    </citation>
    <scope>NUCLEOTIDE SEQUENCE</scope>
    <source>
        <strain evidence="2">FDAARGOS_252</strain>
        <plasmid evidence="2">unnamed4</plasmid>
    </source>
</reference>
<dbReference type="AlphaFoldDB" id="A0A1V0GY98"/>
<dbReference type="PROSITE" id="PS00061">
    <property type="entry name" value="ADH_SHORT"/>
    <property type="match status" value="1"/>
</dbReference>
<dbReference type="GO" id="GO:0016616">
    <property type="term" value="F:oxidoreductase activity, acting on the CH-OH group of donors, NAD or NADP as acceptor"/>
    <property type="evidence" value="ECO:0007669"/>
    <property type="project" value="TreeGrafter"/>
</dbReference>
<keyword evidence="2" id="KW-0614">Plasmid</keyword>
<name>A0A1V0GY98_9RHOB</name>
<dbReference type="InterPro" id="IPR036291">
    <property type="entry name" value="NAD(P)-bd_dom_sf"/>
</dbReference>
<gene>
    <name evidence="2" type="ORF">A6J80_21020</name>
</gene>
<dbReference type="PRINTS" id="PR00081">
    <property type="entry name" value="GDHRDH"/>
</dbReference>
<evidence type="ECO:0000313" key="2">
    <source>
        <dbReference type="EMBL" id="ARC38791.1"/>
    </source>
</evidence>
<dbReference type="CDD" id="cd05233">
    <property type="entry name" value="SDR_c"/>
    <property type="match status" value="1"/>
</dbReference>
<sequence>MRLQDKTALIIGCATGIGRAVAEAFAREGARLCLADLPGQRPALESLVQEIEAEAATDCNVRDEDSVRAAVATAIDRLGHLDILVNNAGVGTAMIPFEEQGWGEWDRVMETNLRGTAYGMRHVLPHMLERGSGRIVNTASQLAHKPAPWYAAYCASKAGIVAMTSSVAQQVAARGIAVNCVCPGPTDTPAWRSSDPKWNDWKIAQLPIGRIGSCEEIAAAYVFLASEDASYMVGQSISPNGGDVAW</sequence>
<comment type="similarity">
    <text evidence="1">Belongs to the short-chain dehydrogenases/reductases (SDR) family.</text>
</comment>
<dbReference type="Proteomes" id="UP000191257">
    <property type="component" value="Plasmid unnamed4"/>
</dbReference>
<protein>
    <submittedName>
        <fullName evidence="2">KR domain-containing protein</fullName>
    </submittedName>
</protein>
<dbReference type="SUPFAM" id="SSF51735">
    <property type="entry name" value="NAD(P)-binding Rossmann-fold domains"/>
    <property type="match status" value="1"/>
</dbReference>
<evidence type="ECO:0000313" key="3">
    <source>
        <dbReference type="Proteomes" id="UP000191257"/>
    </source>
</evidence>
<proteinExistence type="inferred from homology"/>
<dbReference type="PANTHER" id="PTHR42760">
    <property type="entry name" value="SHORT-CHAIN DEHYDROGENASES/REDUCTASES FAMILY MEMBER"/>
    <property type="match status" value="1"/>
</dbReference>